<dbReference type="EMBL" id="MU007078">
    <property type="protein sequence ID" value="KAF2423743.1"/>
    <property type="molecule type" value="Genomic_DNA"/>
</dbReference>
<evidence type="ECO:0000313" key="3">
    <source>
        <dbReference type="Proteomes" id="UP000800235"/>
    </source>
</evidence>
<keyword evidence="3" id="KW-1185">Reference proteome</keyword>
<accession>A0A9P4NJH8</accession>
<reference evidence="2" key="1">
    <citation type="journal article" date="2020" name="Stud. Mycol.">
        <title>101 Dothideomycetes genomes: a test case for predicting lifestyles and emergence of pathogens.</title>
        <authorList>
            <person name="Haridas S."/>
            <person name="Albert R."/>
            <person name="Binder M."/>
            <person name="Bloem J."/>
            <person name="Labutti K."/>
            <person name="Salamov A."/>
            <person name="Andreopoulos B."/>
            <person name="Baker S."/>
            <person name="Barry K."/>
            <person name="Bills G."/>
            <person name="Bluhm B."/>
            <person name="Cannon C."/>
            <person name="Castanera R."/>
            <person name="Culley D."/>
            <person name="Daum C."/>
            <person name="Ezra D."/>
            <person name="Gonzalez J."/>
            <person name="Henrissat B."/>
            <person name="Kuo A."/>
            <person name="Liang C."/>
            <person name="Lipzen A."/>
            <person name="Lutzoni F."/>
            <person name="Magnuson J."/>
            <person name="Mondo S."/>
            <person name="Nolan M."/>
            <person name="Ohm R."/>
            <person name="Pangilinan J."/>
            <person name="Park H.-J."/>
            <person name="Ramirez L."/>
            <person name="Alfaro M."/>
            <person name="Sun H."/>
            <person name="Tritt A."/>
            <person name="Yoshinaga Y."/>
            <person name="Zwiers L.-H."/>
            <person name="Turgeon B."/>
            <person name="Goodwin S."/>
            <person name="Spatafora J."/>
            <person name="Crous P."/>
            <person name="Grigoriev I."/>
        </authorList>
    </citation>
    <scope>NUCLEOTIDE SEQUENCE</scope>
    <source>
        <strain evidence="2">CBS 130266</strain>
    </source>
</reference>
<keyword evidence="1" id="KW-0732">Signal</keyword>
<feature type="chain" id="PRO_5040119163" evidence="1">
    <location>
        <begin position="22"/>
        <end position="239"/>
    </location>
</feature>
<evidence type="ECO:0000313" key="2">
    <source>
        <dbReference type="EMBL" id="KAF2423743.1"/>
    </source>
</evidence>
<sequence>MMLTPYLFPGILLGAFTHVLAQQQCYFGPEPMHRGSDRLQPCTGDGLVACCLLGDICYAGNACWNYNTGVLYQYGCTDINYRDASCPYKCGGDTELSPWTGLEYCENDTWLCHNPESCLVCQWNTSQELFSLTPLSCASMGSKALVALYAPSKLAPYVSLPSTYRGQTGYFSPFIQDGTTTWDDRVKVGYKPNIVNPWATYPPPPSSKVIVNRTLLGIPSPQVQLRLQVGKPAQEASPR</sequence>
<dbReference type="Proteomes" id="UP000800235">
    <property type="component" value="Unassembled WGS sequence"/>
</dbReference>
<protein>
    <submittedName>
        <fullName evidence="2">Uncharacterized protein</fullName>
    </submittedName>
</protein>
<name>A0A9P4NJH8_9PEZI</name>
<evidence type="ECO:0000256" key="1">
    <source>
        <dbReference type="SAM" id="SignalP"/>
    </source>
</evidence>
<dbReference type="OrthoDB" id="4148662at2759"/>
<dbReference type="AlphaFoldDB" id="A0A9P4NJH8"/>
<gene>
    <name evidence="2" type="ORF">EJ08DRAFT_440803</name>
</gene>
<comment type="caution">
    <text evidence="2">The sequence shown here is derived from an EMBL/GenBank/DDBJ whole genome shotgun (WGS) entry which is preliminary data.</text>
</comment>
<proteinExistence type="predicted"/>
<feature type="signal peptide" evidence="1">
    <location>
        <begin position="1"/>
        <end position="21"/>
    </location>
</feature>
<organism evidence="2 3">
    <name type="scientific">Tothia fuscella</name>
    <dbReference type="NCBI Taxonomy" id="1048955"/>
    <lineage>
        <taxon>Eukaryota</taxon>
        <taxon>Fungi</taxon>
        <taxon>Dikarya</taxon>
        <taxon>Ascomycota</taxon>
        <taxon>Pezizomycotina</taxon>
        <taxon>Dothideomycetes</taxon>
        <taxon>Pleosporomycetidae</taxon>
        <taxon>Venturiales</taxon>
        <taxon>Cylindrosympodiaceae</taxon>
        <taxon>Tothia</taxon>
    </lineage>
</organism>